<dbReference type="EMBL" id="JARGDH010000002">
    <property type="protein sequence ID" value="KAL0276847.1"/>
    <property type="molecule type" value="Genomic_DNA"/>
</dbReference>
<evidence type="ECO:0000256" key="2">
    <source>
        <dbReference type="SAM" id="SignalP"/>
    </source>
</evidence>
<feature type="signal peptide" evidence="2">
    <location>
        <begin position="1"/>
        <end position="23"/>
    </location>
</feature>
<feature type="chain" id="PRO_5044477055" evidence="2">
    <location>
        <begin position="24"/>
        <end position="227"/>
    </location>
</feature>
<organism evidence="3">
    <name type="scientific">Menopon gallinae</name>
    <name type="common">poultry shaft louse</name>
    <dbReference type="NCBI Taxonomy" id="328185"/>
    <lineage>
        <taxon>Eukaryota</taxon>
        <taxon>Metazoa</taxon>
        <taxon>Ecdysozoa</taxon>
        <taxon>Arthropoda</taxon>
        <taxon>Hexapoda</taxon>
        <taxon>Insecta</taxon>
        <taxon>Pterygota</taxon>
        <taxon>Neoptera</taxon>
        <taxon>Paraneoptera</taxon>
        <taxon>Psocodea</taxon>
        <taxon>Troctomorpha</taxon>
        <taxon>Phthiraptera</taxon>
        <taxon>Amblycera</taxon>
        <taxon>Menoponidae</taxon>
        <taxon>Menopon</taxon>
    </lineage>
</organism>
<sequence length="227" mass="25050">MTVSRVLLSVILALAAIVNNCACLTERDLNEIRGTHENAIVRKINLPKSQTATVPIMIYIDIQTTPQDKTARSRTAPTAPYTSADRERVRQPLGRKKYQPYLPPYPPYSSMLPPYAPGHSYMSWPPYYPVMGGPNEMPQMMKPNRPRSSKIDIPETEPPKKPKMQEMAKSSPIAQRSHPGGTENLPLGSSEASALPTPRQGAPKKSPAPSFSPMPAPPAEKKHVHPK</sequence>
<proteinExistence type="predicted"/>
<reference evidence="3" key="1">
    <citation type="journal article" date="2024" name="Gigascience">
        <title>Chromosome-level genome of the poultry shaft louse Menopon gallinae provides insight into the host-switching and adaptive evolution of parasitic lice.</title>
        <authorList>
            <person name="Xu Y."/>
            <person name="Ma L."/>
            <person name="Liu S."/>
            <person name="Liang Y."/>
            <person name="Liu Q."/>
            <person name="He Z."/>
            <person name="Tian L."/>
            <person name="Duan Y."/>
            <person name="Cai W."/>
            <person name="Li H."/>
            <person name="Song F."/>
        </authorList>
    </citation>
    <scope>NUCLEOTIDE SEQUENCE</scope>
    <source>
        <strain evidence="3">Cailab_2023a</strain>
    </source>
</reference>
<keyword evidence="2" id="KW-0732">Signal</keyword>
<evidence type="ECO:0000313" key="3">
    <source>
        <dbReference type="EMBL" id="KAL0276847.1"/>
    </source>
</evidence>
<dbReference type="EMBL" id="JARGDH010000002">
    <property type="protein sequence ID" value="KAL0276846.1"/>
    <property type="molecule type" value="Genomic_DNA"/>
</dbReference>
<feature type="region of interest" description="Disordered" evidence="1">
    <location>
        <begin position="138"/>
        <end position="227"/>
    </location>
</feature>
<accession>A0AAW2I539</accession>
<evidence type="ECO:0000256" key="1">
    <source>
        <dbReference type="SAM" id="MobiDB-lite"/>
    </source>
</evidence>
<gene>
    <name evidence="3" type="ORF">PYX00_004324</name>
</gene>
<name>A0AAW2I539_9NEOP</name>
<comment type="caution">
    <text evidence="3">The sequence shown here is derived from an EMBL/GenBank/DDBJ whole genome shotgun (WGS) entry which is preliminary data.</text>
</comment>
<feature type="compositionally biased region" description="Basic and acidic residues" evidence="1">
    <location>
        <begin position="149"/>
        <end position="166"/>
    </location>
</feature>
<dbReference type="AlphaFoldDB" id="A0AAW2I539"/>
<feature type="region of interest" description="Disordered" evidence="1">
    <location>
        <begin position="68"/>
        <end position="89"/>
    </location>
</feature>
<protein>
    <submittedName>
        <fullName evidence="3">Uncharacterized protein</fullName>
    </submittedName>
</protein>